<feature type="domain" description="Endonuclease/exonuclease/phosphatase" evidence="1">
    <location>
        <begin position="38"/>
        <end position="233"/>
    </location>
</feature>
<dbReference type="AlphaFoldDB" id="A0AAV5UUY9"/>
<dbReference type="GO" id="GO:0003824">
    <property type="term" value="F:catalytic activity"/>
    <property type="evidence" value="ECO:0007669"/>
    <property type="project" value="InterPro"/>
</dbReference>
<dbReference type="EMBL" id="BTSY01000001">
    <property type="protein sequence ID" value="GMT10397.1"/>
    <property type="molecule type" value="Genomic_DNA"/>
</dbReference>
<feature type="non-terminal residue" evidence="2">
    <location>
        <position position="252"/>
    </location>
</feature>
<proteinExistence type="predicted"/>
<reference evidence="2" key="1">
    <citation type="submission" date="2023-10" db="EMBL/GenBank/DDBJ databases">
        <title>Genome assembly of Pristionchus species.</title>
        <authorList>
            <person name="Yoshida K."/>
            <person name="Sommer R.J."/>
        </authorList>
    </citation>
    <scope>NUCLEOTIDE SEQUENCE</scope>
    <source>
        <strain evidence="2">RS5133</strain>
    </source>
</reference>
<accession>A0AAV5UUY9</accession>
<evidence type="ECO:0000313" key="2">
    <source>
        <dbReference type="EMBL" id="GMT10397.1"/>
    </source>
</evidence>
<feature type="non-terminal residue" evidence="2">
    <location>
        <position position="1"/>
    </location>
</feature>
<gene>
    <name evidence="2" type="ORF">PFISCL1PPCAC_1694</name>
</gene>
<dbReference type="Proteomes" id="UP001432322">
    <property type="component" value="Unassembled WGS sequence"/>
</dbReference>
<organism evidence="2 3">
    <name type="scientific">Pristionchus fissidentatus</name>
    <dbReference type="NCBI Taxonomy" id="1538716"/>
    <lineage>
        <taxon>Eukaryota</taxon>
        <taxon>Metazoa</taxon>
        <taxon>Ecdysozoa</taxon>
        <taxon>Nematoda</taxon>
        <taxon>Chromadorea</taxon>
        <taxon>Rhabditida</taxon>
        <taxon>Rhabditina</taxon>
        <taxon>Diplogasteromorpha</taxon>
        <taxon>Diplogasteroidea</taxon>
        <taxon>Neodiplogasteridae</taxon>
        <taxon>Pristionchus</taxon>
    </lineage>
</organism>
<sequence>EIRRRIVRYFKGKINVEGFSGRSDLKTDDNPNKIRCLLWNCCGFVGQTVRTPDNSLLTLVAAIEPDIIILNEIKAKEGDFANVVRAIEGYEYLSIPSSAPKGRSMRGTAIVYRKCSKFSIKRAGQEEFGSDKNAPVIEALAVDLQMTSGPKYRLIGSYVRGENKFFDEALEIYKKLSINGGTTIVAGDLNMDKNKFVGKWKTGGFIDSLASIWATNRTRKTLTSIDYVMQSGKKALICHRPIQPDDDSVHFP</sequence>
<name>A0AAV5UUY9_9BILA</name>
<evidence type="ECO:0000313" key="3">
    <source>
        <dbReference type="Proteomes" id="UP001432322"/>
    </source>
</evidence>
<comment type="caution">
    <text evidence="2">The sequence shown here is derived from an EMBL/GenBank/DDBJ whole genome shotgun (WGS) entry which is preliminary data.</text>
</comment>
<dbReference type="Gene3D" id="3.60.10.10">
    <property type="entry name" value="Endonuclease/exonuclease/phosphatase"/>
    <property type="match status" value="1"/>
</dbReference>
<dbReference type="InterPro" id="IPR036691">
    <property type="entry name" value="Endo/exonu/phosph_ase_sf"/>
</dbReference>
<evidence type="ECO:0000259" key="1">
    <source>
        <dbReference type="Pfam" id="PF03372"/>
    </source>
</evidence>
<dbReference type="SUPFAM" id="SSF56219">
    <property type="entry name" value="DNase I-like"/>
    <property type="match status" value="1"/>
</dbReference>
<dbReference type="Pfam" id="PF03372">
    <property type="entry name" value="Exo_endo_phos"/>
    <property type="match status" value="1"/>
</dbReference>
<keyword evidence="3" id="KW-1185">Reference proteome</keyword>
<protein>
    <recommendedName>
        <fullName evidence="1">Endonuclease/exonuclease/phosphatase domain-containing protein</fullName>
    </recommendedName>
</protein>
<dbReference type="InterPro" id="IPR005135">
    <property type="entry name" value="Endo/exonuclease/phosphatase"/>
</dbReference>